<dbReference type="EMBL" id="LT853699">
    <property type="protein sequence ID" value="SMQ53264.1"/>
    <property type="molecule type" value="Genomic_DNA"/>
</dbReference>
<feature type="region of interest" description="Disordered" evidence="1">
    <location>
        <begin position="95"/>
        <end position="185"/>
    </location>
</feature>
<gene>
    <name evidence="2" type="ORF">ZT3D7_G8417</name>
</gene>
<organism evidence="2 3">
    <name type="scientific">Zymoseptoria tritici (strain ST99CH_3D7)</name>
    <dbReference type="NCBI Taxonomy" id="1276538"/>
    <lineage>
        <taxon>Eukaryota</taxon>
        <taxon>Fungi</taxon>
        <taxon>Dikarya</taxon>
        <taxon>Ascomycota</taxon>
        <taxon>Pezizomycotina</taxon>
        <taxon>Dothideomycetes</taxon>
        <taxon>Dothideomycetidae</taxon>
        <taxon>Mycosphaerellales</taxon>
        <taxon>Mycosphaerellaceae</taxon>
        <taxon>Zymoseptoria</taxon>
    </lineage>
</organism>
<protein>
    <submittedName>
        <fullName evidence="2">Uncharacterized protein</fullName>
    </submittedName>
</protein>
<name>A0A1X7S0Q1_ZYMT9</name>
<feature type="compositionally biased region" description="Low complexity" evidence="1">
    <location>
        <begin position="114"/>
        <end position="123"/>
    </location>
</feature>
<feature type="region of interest" description="Disordered" evidence="1">
    <location>
        <begin position="255"/>
        <end position="277"/>
    </location>
</feature>
<accession>A0A1X7S0Q1</accession>
<reference evidence="2 3" key="1">
    <citation type="submission" date="2016-06" db="EMBL/GenBank/DDBJ databases">
        <authorList>
            <person name="Kjaerup R.B."/>
            <person name="Dalgaard T.S."/>
            <person name="Juul-Madsen H.R."/>
        </authorList>
    </citation>
    <scope>NUCLEOTIDE SEQUENCE [LARGE SCALE GENOMIC DNA]</scope>
</reference>
<feature type="compositionally biased region" description="Acidic residues" evidence="1">
    <location>
        <begin position="139"/>
        <end position="148"/>
    </location>
</feature>
<dbReference type="AlphaFoldDB" id="A0A1X7S0Q1"/>
<keyword evidence="3" id="KW-1185">Reference proteome</keyword>
<dbReference type="Proteomes" id="UP000215127">
    <property type="component" value="Chromosome 8"/>
</dbReference>
<sequence length="304" mass="33072">MSSTTHNCTECSVSTPSLVTATNHINASNQVKRQWRCPGCSTRFCIKNDLVNHTPNCDRFNTWRRTIKWGKDLSNARVSAACDFTEQRAGAVAQVTSSTTQATLPVRPPAPQTSSSSNSNNNNAAQLPNRGRKRTVESELVDEEETEGNEGTTTKRSRRGGKSTASLKPMGQSGLKSTMDNPAATMGLGAFGEAVEEHVRTTLDDGDEESSLDVDWNGGFDFEGWDEAPMLPALETRVSTMTNVHQAMTEANRIDYSGDGGYGRPQPQWNRSRFGPSGVPDFAEYVEESRKKGKAKAANTSAQN</sequence>
<evidence type="ECO:0000256" key="1">
    <source>
        <dbReference type="SAM" id="MobiDB-lite"/>
    </source>
</evidence>
<proteinExistence type="predicted"/>
<evidence type="ECO:0000313" key="3">
    <source>
        <dbReference type="Proteomes" id="UP000215127"/>
    </source>
</evidence>
<evidence type="ECO:0000313" key="2">
    <source>
        <dbReference type="EMBL" id="SMQ53264.1"/>
    </source>
</evidence>